<keyword evidence="2" id="KW-1185">Reference proteome</keyword>
<comment type="caution">
    <text evidence="1">The sequence shown here is derived from an EMBL/GenBank/DDBJ whole genome shotgun (WGS) entry which is preliminary data.</text>
</comment>
<name>A0ABN0AND7_CHRGE</name>
<evidence type="ECO:0000313" key="1">
    <source>
        <dbReference type="EMBL" id="EFK34577.1"/>
    </source>
</evidence>
<accession>A0ABN0AND7</accession>
<dbReference type="Proteomes" id="UP000002969">
    <property type="component" value="Unassembled WGS sequence"/>
</dbReference>
<protein>
    <submittedName>
        <fullName evidence="1">Uncharacterized protein</fullName>
    </submittedName>
</protein>
<dbReference type="EMBL" id="ACKQ02000007">
    <property type="protein sequence ID" value="EFK34577.1"/>
    <property type="molecule type" value="Genomic_DNA"/>
</dbReference>
<organism evidence="1 2">
    <name type="scientific">Chryseobacterium gleum ATCC 35910</name>
    <dbReference type="NCBI Taxonomy" id="525257"/>
    <lineage>
        <taxon>Bacteria</taxon>
        <taxon>Pseudomonadati</taxon>
        <taxon>Bacteroidota</taxon>
        <taxon>Flavobacteriia</taxon>
        <taxon>Flavobacteriales</taxon>
        <taxon>Weeksellaceae</taxon>
        <taxon>Chryseobacterium group</taxon>
        <taxon>Chryseobacterium</taxon>
    </lineage>
</organism>
<gene>
    <name evidence="1" type="ORF">HMPREF0204_13646</name>
</gene>
<reference evidence="1" key="1">
    <citation type="submission" date="2010-06" db="EMBL/GenBank/DDBJ databases">
        <authorList>
            <person name="Muzny D."/>
            <person name="Qin X."/>
            <person name="Buhay C."/>
            <person name="Dugan-Rocha S."/>
            <person name="Ding Y."/>
            <person name="Chen G."/>
            <person name="Hawes A."/>
            <person name="Holder M."/>
            <person name="Jhangiani S."/>
            <person name="Johnson A."/>
            <person name="Khan Z."/>
            <person name="Li Z."/>
            <person name="Liu W."/>
            <person name="Liu X."/>
            <person name="Perez L."/>
            <person name="Shen H."/>
            <person name="Wang Q."/>
            <person name="Watt J."/>
            <person name="Xi L."/>
            <person name="Xin Y."/>
            <person name="Zhou J."/>
            <person name="Deng J."/>
            <person name="Jiang H."/>
            <person name="Liu Y."/>
            <person name="Qu J."/>
            <person name="Song X.-Z."/>
            <person name="Zhang L."/>
            <person name="Villasana D."/>
            <person name="Johnson A."/>
            <person name="Liu J."/>
            <person name="Liyanage D."/>
            <person name="Lorensuhewa L."/>
            <person name="Robinson T."/>
            <person name="Song A."/>
            <person name="Song B.-B."/>
            <person name="Dinh H."/>
            <person name="Thornton R."/>
            <person name="Coyle M."/>
            <person name="Francisco L."/>
            <person name="Jackson L."/>
            <person name="Javaid M."/>
            <person name="Korchina V."/>
            <person name="Kovar C."/>
            <person name="Mata R."/>
            <person name="Mathew T."/>
            <person name="Ngo R."/>
            <person name="Nguyen L."/>
            <person name="Nguyen N."/>
            <person name="Okwuonu G."/>
            <person name="Ongeri F."/>
            <person name="Pham C."/>
            <person name="Simmons D."/>
            <person name="Wilczek-Boney K."/>
            <person name="Hale W."/>
            <person name="Jakkamsetti A."/>
            <person name="Pham P."/>
            <person name="Ruth R."/>
            <person name="San Lucas F."/>
            <person name="Warren J."/>
            <person name="Zhang J."/>
            <person name="Zhao Z."/>
            <person name="Zhou C."/>
            <person name="Zhu D."/>
            <person name="Lee S."/>
            <person name="Bess C."/>
            <person name="Blankenburg K."/>
            <person name="Forbes L."/>
            <person name="Fu Q."/>
            <person name="Gubbala S."/>
            <person name="Hirani K."/>
            <person name="Jayaseelan J.C."/>
            <person name="Lara F."/>
            <person name="Munidasa M."/>
            <person name="Palculict T."/>
            <person name="Patil S."/>
            <person name="Pu L.-L."/>
            <person name="Saada N."/>
            <person name="Tang L."/>
            <person name="Weissenberger G."/>
            <person name="Zhu Y."/>
            <person name="Hemphill L."/>
            <person name="Shang Y."/>
            <person name="Youmans B."/>
            <person name="Ayvaz T."/>
            <person name="Ross M."/>
            <person name="Santibanez J."/>
            <person name="Aqrawi P."/>
            <person name="Gross S."/>
            <person name="Joshi V."/>
            <person name="Fowler G."/>
            <person name="Nazareth L."/>
            <person name="Reid J."/>
            <person name="Worley K."/>
            <person name="Petrosino J."/>
            <person name="Highlander S."/>
            <person name="Gibbs R."/>
        </authorList>
    </citation>
    <scope>NUCLEOTIDE SEQUENCE [LARGE SCALE GENOMIC DNA]</scope>
    <source>
        <strain evidence="1">ATCC 35910</strain>
    </source>
</reference>
<proteinExistence type="predicted"/>
<evidence type="ECO:0000313" key="2">
    <source>
        <dbReference type="Proteomes" id="UP000002969"/>
    </source>
</evidence>
<sequence length="42" mass="4719">MQTNEGKMSALFSSIFTDYSNIDMVTAPHSCHVNNKLLKCLE</sequence>